<dbReference type="InterPro" id="IPR029052">
    <property type="entry name" value="Metallo-depent_PP-like"/>
</dbReference>
<evidence type="ECO:0000256" key="12">
    <source>
        <dbReference type="ARBA" id="ARBA00023136"/>
    </source>
</evidence>
<evidence type="ECO:0000259" key="16">
    <source>
        <dbReference type="Pfam" id="PF00149"/>
    </source>
</evidence>
<dbReference type="InterPro" id="IPR025733">
    <property type="entry name" value="PAPs_C"/>
</dbReference>
<name>A0AAF0ZTD3_SOLVR</name>
<feature type="domain" description="Purple acid phosphatase C-terminal" evidence="17">
    <location>
        <begin position="360"/>
        <end position="419"/>
    </location>
</feature>
<comment type="cofactor">
    <cofactor evidence="3">
        <name>Fe cation</name>
        <dbReference type="ChEBI" id="CHEBI:24875"/>
    </cofactor>
</comment>
<evidence type="ECO:0000259" key="17">
    <source>
        <dbReference type="Pfam" id="PF14008"/>
    </source>
</evidence>
<dbReference type="PANTHER" id="PTHR22953:SF152">
    <property type="entry name" value="PURPLE ACID PHOSPHATASE"/>
    <property type="match status" value="1"/>
</dbReference>
<dbReference type="SUPFAM" id="SSF56300">
    <property type="entry name" value="Metallo-dependent phosphatases"/>
    <property type="match status" value="1"/>
</dbReference>
<dbReference type="Gene3D" id="1.10.10.1740">
    <property type="entry name" value="Transmembrane protein 14-like"/>
    <property type="match status" value="1"/>
</dbReference>
<feature type="transmembrane region" description="Helical" evidence="15">
    <location>
        <begin position="476"/>
        <end position="497"/>
    </location>
</feature>
<keyword evidence="20" id="KW-1185">Reference proteome</keyword>
<gene>
    <name evidence="19" type="ORF">MTR67_042155</name>
</gene>
<accession>A0AAF0ZTD3</accession>
<organism evidence="19 20">
    <name type="scientific">Solanum verrucosum</name>
    <dbReference type="NCBI Taxonomy" id="315347"/>
    <lineage>
        <taxon>Eukaryota</taxon>
        <taxon>Viridiplantae</taxon>
        <taxon>Streptophyta</taxon>
        <taxon>Embryophyta</taxon>
        <taxon>Tracheophyta</taxon>
        <taxon>Spermatophyta</taxon>
        <taxon>Magnoliopsida</taxon>
        <taxon>eudicotyledons</taxon>
        <taxon>Gunneridae</taxon>
        <taxon>Pentapetalae</taxon>
        <taxon>asterids</taxon>
        <taxon>lamiids</taxon>
        <taxon>Solanales</taxon>
        <taxon>Solanaceae</taxon>
        <taxon>Solanoideae</taxon>
        <taxon>Solaneae</taxon>
        <taxon>Solanum</taxon>
    </lineage>
</organism>
<protein>
    <recommendedName>
        <fullName evidence="14">Purple acid phosphatase</fullName>
        <ecNumber evidence="14">3.1.3.2</ecNumber>
    </recommendedName>
</protein>
<sequence>VYIHFAVTNQSMRFTMKILLHPLTVILFIAGTVFAGDYVRPPPRKTLHFPWDPKPSSQPQQVHISLAGDKHMRVTWITNDGSSPSIVEYGTSPRKYSAISQGESTKYSYVLYSSGKIHHTVIGPLQDNTTYFYRCGGEGLEFQLKTPPSKFPVTFAVAGDLGQTGWTKSTLDHIDQCKYDVHLLPGDLSYADCFQHRWDSFGQLVQPLASSRPWMVTQGNHEKERILFLEDGFVSYNSRWKMPFAESGSTSNLYYSFDVAGVHIIMLGSYAPYDEHSDQYSWLKADLLKVDRKRTPWLVVLFHVPWYNSNRAHQGEGDDMMASMEPLLYAAGADLVFTGHVHAYERTKRVYNGKSDPCGAVHITIGDGGNREGLAHRYKQPPPEWSVFREASFGHGELKMVNSTHAFWSWHRNDDNESVRSDQVWITSLIGSGCNTRGYSKKGSLASLGGGLGTGFLLILAGYLSLQAFHKRKNSYFALFLETVCAVVLAWVMGQRYMQTSKIMPAGVVAGISVVMTGFYLYKIASGGNHFPSKAE</sequence>
<evidence type="ECO:0000256" key="11">
    <source>
        <dbReference type="ARBA" id="ARBA00022989"/>
    </source>
</evidence>
<comment type="catalytic activity">
    <reaction evidence="1 14">
        <text>a phosphate monoester + H2O = an alcohol + phosphate</text>
        <dbReference type="Rhea" id="RHEA:15017"/>
        <dbReference type="ChEBI" id="CHEBI:15377"/>
        <dbReference type="ChEBI" id="CHEBI:30879"/>
        <dbReference type="ChEBI" id="CHEBI:43474"/>
        <dbReference type="ChEBI" id="CHEBI:67140"/>
        <dbReference type="EC" id="3.1.3.2"/>
    </reaction>
</comment>
<dbReference type="Pfam" id="PF00149">
    <property type="entry name" value="Metallophos"/>
    <property type="match status" value="1"/>
</dbReference>
<evidence type="ECO:0000313" key="19">
    <source>
        <dbReference type="EMBL" id="WMV48770.1"/>
    </source>
</evidence>
<dbReference type="Pfam" id="PF14008">
    <property type="entry name" value="Metallophos_C"/>
    <property type="match status" value="1"/>
</dbReference>
<dbReference type="EC" id="3.1.3.2" evidence="14"/>
<dbReference type="PANTHER" id="PTHR22953">
    <property type="entry name" value="ACID PHOSPHATASE RELATED"/>
    <property type="match status" value="1"/>
</dbReference>
<dbReference type="CDD" id="cd00839">
    <property type="entry name" value="MPP_PAPs"/>
    <property type="match status" value="1"/>
</dbReference>
<dbReference type="GO" id="GO:0046872">
    <property type="term" value="F:metal ion binding"/>
    <property type="evidence" value="ECO:0007669"/>
    <property type="project" value="InterPro"/>
</dbReference>
<dbReference type="EMBL" id="CP133621">
    <property type="protein sequence ID" value="WMV48770.1"/>
    <property type="molecule type" value="Genomic_DNA"/>
</dbReference>
<dbReference type="InterPro" id="IPR004843">
    <property type="entry name" value="Calcineurin-like_PHP"/>
</dbReference>
<evidence type="ECO:0000256" key="4">
    <source>
        <dbReference type="ARBA" id="ARBA00004370"/>
    </source>
</evidence>
<dbReference type="GO" id="GO:0016020">
    <property type="term" value="C:membrane"/>
    <property type="evidence" value="ECO:0007669"/>
    <property type="project" value="UniProtKB-SubCell"/>
</dbReference>
<evidence type="ECO:0000256" key="1">
    <source>
        <dbReference type="ARBA" id="ARBA00000032"/>
    </source>
</evidence>
<feature type="non-terminal residue" evidence="19">
    <location>
        <position position="1"/>
    </location>
</feature>
<keyword evidence="11 15" id="KW-1133">Transmembrane helix</keyword>
<dbReference type="Proteomes" id="UP001234989">
    <property type="component" value="Chromosome 10"/>
</dbReference>
<keyword evidence="12 15" id="KW-0472">Membrane</keyword>
<evidence type="ECO:0000256" key="13">
    <source>
        <dbReference type="ARBA" id="ARBA00023180"/>
    </source>
</evidence>
<dbReference type="InterPro" id="IPR008963">
    <property type="entry name" value="Purple_acid_Pase-like_N"/>
</dbReference>
<keyword evidence="8" id="KW-0732">Signal</keyword>
<comment type="cofactor">
    <cofactor evidence="2">
        <name>Zn(2+)</name>
        <dbReference type="ChEBI" id="CHEBI:29105"/>
    </cofactor>
</comment>
<dbReference type="Pfam" id="PF16656">
    <property type="entry name" value="Pur_ac_phosph_N"/>
    <property type="match status" value="1"/>
</dbReference>
<evidence type="ECO:0000256" key="9">
    <source>
        <dbReference type="ARBA" id="ARBA00022801"/>
    </source>
</evidence>
<feature type="domain" description="Purple acid phosphatase N-terminal" evidence="18">
    <location>
        <begin position="59"/>
        <end position="139"/>
    </location>
</feature>
<feature type="domain" description="Calcineurin-like phosphoesterase" evidence="16">
    <location>
        <begin position="154"/>
        <end position="344"/>
    </location>
</feature>
<comment type="similarity">
    <text evidence="5">Belongs to the TMEM14 family.</text>
</comment>
<dbReference type="AlphaFoldDB" id="A0AAF0ZTD3"/>
<keyword evidence="13" id="KW-0325">Glycoprotein</keyword>
<comment type="subcellular location">
    <subcellularLocation>
        <location evidence="4">Membrane</location>
    </subcellularLocation>
</comment>
<keyword evidence="9 14" id="KW-0378">Hydrolase</keyword>
<evidence type="ECO:0000313" key="20">
    <source>
        <dbReference type="Proteomes" id="UP001234989"/>
    </source>
</evidence>
<comment type="similarity">
    <text evidence="6 14">Belongs to the metallophosphoesterase superfamily. Purple acid phosphatase family.</text>
</comment>
<evidence type="ECO:0000256" key="14">
    <source>
        <dbReference type="RuleBase" id="RU361203"/>
    </source>
</evidence>
<reference evidence="19" key="1">
    <citation type="submission" date="2023-08" db="EMBL/GenBank/DDBJ databases">
        <title>A de novo genome assembly of Solanum verrucosum Schlechtendal, a Mexican diploid species geographically isolated from the other diploid A-genome species in potato relatives.</title>
        <authorList>
            <person name="Hosaka K."/>
        </authorList>
    </citation>
    <scope>NUCLEOTIDE SEQUENCE</scope>
    <source>
        <tissue evidence="19">Young leaves</tissue>
    </source>
</reference>
<dbReference type="Gene3D" id="3.60.21.10">
    <property type="match status" value="1"/>
</dbReference>
<dbReference type="SUPFAM" id="SSF49363">
    <property type="entry name" value="Purple acid phosphatase, N-terminal domain"/>
    <property type="match status" value="1"/>
</dbReference>
<evidence type="ECO:0000256" key="8">
    <source>
        <dbReference type="ARBA" id="ARBA00022729"/>
    </source>
</evidence>
<keyword evidence="10" id="KW-0862">Zinc</keyword>
<evidence type="ECO:0000256" key="15">
    <source>
        <dbReference type="SAM" id="Phobius"/>
    </source>
</evidence>
<evidence type="ECO:0000259" key="18">
    <source>
        <dbReference type="Pfam" id="PF16656"/>
    </source>
</evidence>
<dbReference type="InterPro" id="IPR005349">
    <property type="entry name" value="TMEM14"/>
</dbReference>
<proteinExistence type="inferred from homology"/>
<dbReference type="InterPro" id="IPR015914">
    <property type="entry name" value="PAPs_N"/>
</dbReference>
<evidence type="ECO:0000256" key="3">
    <source>
        <dbReference type="ARBA" id="ARBA00001962"/>
    </source>
</evidence>
<evidence type="ECO:0000256" key="2">
    <source>
        <dbReference type="ARBA" id="ARBA00001947"/>
    </source>
</evidence>
<feature type="transmembrane region" description="Helical" evidence="15">
    <location>
        <begin position="445"/>
        <end position="464"/>
    </location>
</feature>
<dbReference type="Gene3D" id="2.60.40.380">
    <property type="entry name" value="Purple acid phosphatase-like, N-terminal"/>
    <property type="match status" value="1"/>
</dbReference>
<keyword evidence="7 15" id="KW-0812">Transmembrane</keyword>
<dbReference type="GO" id="GO:0003993">
    <property type="term" value="F:acid phosphatase activity"/>
    <property type="evidence" value="ECO:0007669"/>
    <property type="project" value="UniProtKB-EC"/>
</dbReference>
<evidence type="ECO:0000256" key="7">
    <source>
        <dbReference type="ARBA" id="ARBA00022692"/>
    </source>
</evidence>
<dbReference type="InterPro" id="IPR039331">
    <property type="entry name" value="PAPs-like"/>
</dbReference>
<evidence type="ECO:0000256" key="5">
    <source>
        <dbReference type="ARBA" id="ARBA00007590"/>
    </source>
</evidence>
<dbReference type="InterPro" id="IPR044890">
    <property type="entry name" value="TMEM14_sf"/>
</dbReference>
<evidence type="ECO:0000256" key="6">
    <source>
        <dbReference type="ARBA" id="ARBA00008723"/>
    </source>
</evidence>
<dbReference type="InterPro" id="IPR041792">
    <property type="entry name" value="MPP_PAP"/>
</dbReference>
<dbReference type="Pfam" id="PF03647">
    <property type="entry name" value="Tmemb_14"/>
    <property type="match status" value="1"/>
</dbReference>
<feature type="transmembrane region" description="Helical" evidence="15">
    <location>
        <begin position="503"/>
        <end position="522"/>
    </location>
</feature>
<evidence type="ECO:0000256" key="10">
    <source>
        <dbReference type="ARBA" id="ARBA00022833"/>
    </source>
</evidence>